<feature type="coiled-coil region" evidence="3">
    <location>
        <begin position="34"/>
        <end position="75"/>
    </location>
</feature>
<accession>A0AAE0VT44</accession>
<keyword evidence="2" id="KW-0964">Secreted</keyword>
<proteinExistence type="predicted"/>
<evidence type="ECO:0000256" key="1">
    <source>
        <dbReference type="ARBA" id="ARBA00004613"/>
    </source>
</evidence>
<reference evidence="6" key="1">
    <citation type="journal article" date="2021" name="Genome Biol. Evol.">
        <title>A High-Quality Reference Genome for a Parasitic Bivalve with Doubly Uniparental Inheritance (Bivalvia: Unionida).</title>
        <authorList>
            <person name="Smith C.H."/>
        </authorList>
    </citation>
    <scope>NUCLEOTIDE SEQUENCE</scope>
    <source>
        <strain evidence="6">CHS0354</strain>
    </source>
</reference>
<keyword evidence="7" id="KW-1185">Reference proteome</keyword>
<dbReference type="InterPro" id="IPR001073">
    <property type="entry name" value="C1q_dom"/>
</dbReference>
<dbReference type="PROSITE" id="PS50871">
    <property type="entry name" value="C1Q"/>
    <property type="match status" value="1"/>
</dbReference>
<evidence type="ECO:0000256" key="2">
    <source>
        <dbReference type="ARBA" id="ARBA00022525"/>
    </source>
</evidence>
<keyword evidence="4" id="KW-0732">Signal</keyword>
<sequence>MIVDKLTQLMVALGALIVTVKARDSSDDSLNHGMAKILDRMEKKEIKMNQMEIKMNQMEIKMNQMEIRERSMKRQISILKIDLLKQMEESERLKALLTVAREEKYNSDDFGIPKQGKEAETDSKIVNNGNKAQSRVRQSPNEPVAFSTYVSKYVDNLGINQVIKYDGVLTNEGNAYNVHTGMFTCPQDGLYLVSFFVATVNNQTVWVQLMVDDINDSGAVAHSMHPGQDHQGGNVAILRLRR</sequence>
<evidence type="ECO:0000259" key="5">
    <source>
        <dbReference type="PROSITE" id="PS50871"/>
    </source>
</evidence>
<feature type="chain" id="PRO_5041993927" description="C1q domain-containing protein" evidence="4">
    <location>
        <begin position="23"/>
        <end position="242"/>
    </location>
</feature>
<dbReference type="GO" id="GO:0005581">
    <property type="term" value="C:collagen trimer"/>
    <property type="evidence" value="ECO:0007669"/>
    <property type="project" value="UniProtKB-KW"/>
</dbReference>
<dbReference type="AlphaFoldDB" id="A0AAE0VT44"/>
<dbReference type="PANTHER" id="PTHR15427:SF33">
    <property type="entry name" value="COLLAGEN IV NC1 DOMAIN-CONTAINING PROTEIN"/>
    <property type="match status" value="1"/>
</dbReference>
<feature type="domain" description="C1q" evidence="5">
    <location>
        <begin position="139"/>
        <end position="242"/>
    </location>
</feature>
<evidence type="ECO:0000313" key="7">
    <source>
        <dbReference type="Proteomes" id="UP001195483"/>
    </source>
</evidence>
<feature type="signal peptide" evidence="4">
    <location>
        <begin position="1"/>
        <end position="22"/>
    </location>
</feature>
<comment type="caution">
    <text evidence="6">The sequence shown here is derived from an EMBL/GenBank/DDBJ whole genome shotgun (WGS) entry which is preliminary data.</text>
</comment>
<reference evidence="6" key="3">
    <citation type="submission" date="2023-05" db="EMBL/GenBank/DDBJ databases">
        <authorList>
            <person name="Smith C.H."/>
        </authorList>
    </citation>
    <scope>NUCLEOTIDE SEQUENCE</scope>
    <source>
        <strain evidence="6">CHS0354</strain>
        <tissue evidence="6">Mantle</tissue>
    </source>
</reference>
<evidence type="ECO:0000256" key="4">
    <source>
        <dbReference type="SAM" id="SignalP"/>
    </source>
</evidence>
<comment type="subcellular location">
    <subcellularLocation>
        <location evidence="1">Secreted</location>
    </subcellularLocation>
</comment>
<dbReference type="PANTHER" id="PTHR15427">
    <property type="entry name" value="EMILIN ELASTIN MICROFIBRIL INTERFACE-LOCATED PROTEIN ELASTIN MICROFIBRIL INTERFACER"/>
    <property type="match status" value="1"/>
</dbReference>
<dbReference type="Gene3D" id="2.60.120.40">
    <property type="match status" value="1"/>
</dbReference>
<evidence type="ECO:0000313" key="6">
    <source>
        <dbReference type="EMBL" id="KAK3588167.1"/>
    </source>
</evidence>
<gene>
    <name evidence="6" type="ORF">CHS0354_012232</name>
</gene>
<dbReference type="InterPro" id="IPR050392">
    <property type="entry name" value="Collagen/C1q_domain"/>
</dbReference>
<reference evidence="6" key="2">
    <citation type="journal article" date="2021" name="Genome Biol. Evol.">
        <title>Developing a high-quality reference genome for a parasitic bivalve with doubly uniparental inheritance (Bivalvia: Unionida).</title>
        <authorList>
            <person name="Smith C.H."/>
        </authorList>
    </citation>
    <scope>NUCLEOTIDE SEQUENCE</scope>
    <source>
        <strain evidence="6">CHS0354</strain>
        <tissue evidence="6">Mantle</tissue>
    </source>
</reference>
<dbReference type="Pfam" id="PF00386">
    <property type="entry name" value="C1q"/>
    <property type="match status" value="1"/>
</dbReference>
<dbReference type="SMART" id="SM00110">
    <property type="entry name" value="C1Q"/>
    <property type="match status" value="1"/>
</dbReference>
<dbReference type="PRINTS" id="PR00007">
    <property type="entry name" value="COMPLEMNTC1Q"/>
</dbReference>
<organism evidence="6 7">
    <name type="scientific">Potamilus streckersoni</name>
    <dbReference type="NCBI Taxonomy" id="2493646"/>
    <lineage>
        <taxon>Eukaryota</taxon>
        <taxon>Metazoa</taxon>
        <taxon>Spiralia</taxon>
        <taxon>Lophotrochozoa</taxon>
        <taxon>Mollusca</taxon>
        <taxon>Bivalvia</taxon>
        <taxon>Autobranchia</taxon>
        <taxon>Heteroconchia</taxon>
        <taxon>Palaeoheterodonta</taxon>
        <taxon>Unionida</taxon>
        <taxon>Unionoidea</taxon>
        <taxon>Unionidae</taxon>
        <taxon>Ambleminae</taxon>
        <taxon>Lampsilini</taxon>
        <taxon>Potamilus</taxon>
    </lineage>
</organism>
<keyword evidence="3" id="KW-0175">Coiled coil</keyword>
<dbReference type="SUPFAM" id="SSF49842">
    <property type="entry name" value="TNF-like"/>
    <property type="match status" value="1"/>
</dbReference>
<protein>
    <recommendedName>
        <fullName evidence="5">C1q domain-containing protein</fullName>
    </recommendedName>
</protein>
<evidence type="ECO:0000256" key="3">
    <source>
        <dbReference type="SAM" id="Coils"/>
    </source>
</evidence>
<dbReference type="EMBL" id="JAEAOA010000745">
    <property type="protein sequence ID" value="KAK3588167.1"/>
    <property type="molecule type" value="Genomic_DNA"/>
</dbReference>
<dbReference type="InterPro" id="IPR008983">
    <property type="entry name" value="Tumour_necrosis_fac-like_dom"/>
</dbReference>
<name>A0AAE0VT44_9BIVA</name>
<dbReference type="Proteomes" id="UP001195483">
    <property type="component" value="Unassembled WGS sequence"/>
</dbReference>